<dbReference type="SUPFAM" id="SSF53383">
    <property type="entry name" value="PLP-dependent transferases"/>
    <property type="match status" value="1"/>
</dbReference>
<dbReference type="NCBIfam" id="NF001696">
    <property type="entry name" value="PRK00451.1"/>
    <property type="match status" value="1"/>
</dbReference>
<dbReference type="RefSeq" id="WP_130612377.1">
    <property type="nucleotide sequence ID" value="NZ_AP019368.1"/>
</dbReference>
<dbReference type="GO" id="GO:0004375">
    <property type="term" value="F:glycine dehydrogenase (decarboxylating) activity"/>
    <property type="evidence" value="ECO:0007669"/>
    <property type="project" value="UniProtKB-EC"/>
</dbReference>
<comment type="similarity">
    <text evidence="4">Belongs to the GcvP family. N-terminal subunit subfamily.</text>
</comment>
<name>A0A4V0P2V1_FLUSA</name>
<accession>A0A4V0P2V1</accession>
<sequence>MSSHRFLPTTELDKKKLLAACGVNSLDELLKGIPEAVQYSGTLAIGKELSEFDIKRKINELLKNSRNKNSYLSFLGAGVYDHYCPAAVNQLTLRGEFLTSYTPYQPEISQGTLQALFEFQSMIAEIFGMDISSASHYDGSTSLAESALMAMRMQPNKKRILVSGGVHPEYVEVLKTYVTNLGIEVTVVPLNEEGKTSSTALKTLLGSDVAIVIAQSPNFMGCIEDMHELSDLVHAKGSLFSANVTEPLSLALLKTPGEYNADIATGEGQSFGLPQSFGGPYLGLFTSRLENVRQMPGRLCGETVDSLGRRSYTLTLSTREQHIRREKATSNICTNQNLCALWATIWMALVGKQGFIELAEQNLAKSEYLKSELLKTGKAKIRYGKTNSFNEFVIDLKISSAEFIQKCVENDLAPGVSLQRFFPEDKTGLIVAVTEKKTRDELDKYVELLKRFG</sequence>
<dbReference type="Proteomes" id="UP000291236">
    <property type="component" value="Chromosome"/>
</dbReference>
<keyword evidence="2 4" id="KW-0560">Oxidoreductase</keyword>
<dbReference type="InterPro" id="IPR020581">
    <property type="entry name" value="GDC_P"/>
</dbReference>
<dbReference type="InterPro" id="IPR015421">
    <property type="entry name" value="PyrdxlP-dep_Trfase_major"/>
</dbReference>
<comment type="subunit">
    <text evidence="4">The glycine cleavage system is composed of four proteins: P, T, L and H. In this organism, the P 'protein' is a heterodimer of two subunits.</text>
</comment>
<evidence type="ECO:0000313" key="6">
    <source>
        <dbReference type="EMBL" id="BBH54507.1"/>
    </source>
</evidence>
<dbReference type="GO" id="GO:0019464">
    <property type="term" value="P:glycine decarboxylation via glycine cleavage system"/>
    <property type="evidence" value="ECO:0007669"/>
    <property type="project" value="UniProtKB-UniRule"/>
</dbReference>
<dbReference type="InterPro" id="IPR015422">
    <property type="entry name" value="PyrdxlP-dep_Trfase_small"/>
</dbReference>
<protein>
    <recommendedName>
        <fullName evidence="4">Probable glycine dehydrogenase (decarboxylating) subunit 1</fullName>
        <ecNumber evidence="4">1.4.4.2</ecNumber>
    </recommendedName>
    <alternativeName>
        <fullName evidence="4">Glycine cleavage system P-protein subunit 1</fullName>
    </alternativeName>
    <alternativeName>
        <fullName evidence="4">Glycine decarboxylase subunit 1</fullName>
    </alternativeName>
    <alternativeName>
        <fullName evidence="4">Glycine dehydrogenase (aminomethyl-transferring) subunit 1</fullName>
    </alternativeName>
</protein>
<dbReference type="Pfam" id="PF02347">
    <property type="entry name" value="GDC-P"/>
    <property type="match status" value="1"/>
</dbReference>
<dbReference type="Gene3D" id="3.90.1150.10">
    <property type="entry name" value="Aspartate Aminotransferase, domain 1"/>
    <property type="match status" value="1"/>
</dbReference>
<evidence type="ECO:0000313" key="7">
    <source>
        <dbReference type="Proteomes" id="UP000291236"/>
    </source>
</evidence>
<reference evidence="6 7" key="1">
    <citation type="submission" date="2018-12" db="EMBL/GenBank/DDBJ databases">
        <title>Rubrispira sanarue gen. nov., sp., nov., a member of the order Silvanigrellales, isolated from a brackish lake in Hamamatsu Japan.</title>
        <authorList>
            <person name="Maejima Y."/>
            <person name="Iino T."/>
            <person name="Muraguchi Y."/>
            <person name="Fukuda K."/>
            <person name="Nojiri H."/>
            <person name="Ohkuma M."/>
            <person name="Moriuchi R."/>
            <person name="Dohra H."/>
            <person name="Kimbara K."/>
            <person name="Shintani M."/>
        </authorList>
    </citation>
    <scope>NUCLEOTIDE SEQUENCE [LARGE SCALE GENOMIC DNA]</scope>
    <source>
        <strain evidence="6 7">RF1110005</strain>
    </source>
</reference>
<evidence type="ECO:0000256" key="4">
    <source>
        <dbReference type="HAMAP-Rule" id="MF_00712"/>
    </source>
</evidence>
<evidence type="ECO:0000256" key="1">
    <source>
        <dbReference type="ARBA" id="ARBA00003788"/>
    </source>
</evidence>
<dbReference type="CDD" id="cd00613">
    <property type="entry name" value="GDC-P"/>
    <property type="match status" value="1"/>
</dbReference>
<organism evidence="6 7">
    <name type="scientific">Fluviispira sanaruensis</name>
    <dbReference type="NCBI Taxonomy" id="2493639"/>
    <lineage>
        <taxon>Bacteria</taxon>
        <taxon>Pseudomonadati</taxon>
        <taxon>Bdellovibrionota</taxon>
        <taxon>Oligoflexia</taxon>
        <taxon>Silvanigrellales</taxon>
        <taxon>Silvanigrellaceae</taxon>
        <taxon>Fluviispira</taxon>
    </lineage>
</organism>
<evidence type="ECO:0000259" key="5">
    <source>
        <dbReference type="Pfam" id="PF02347"/>
    </source>
</evidence>
<dbReference type="Gene3D" id="3.40.640.10">
    <property type="entry name" value="Type I PLP-dependent aspartate aminotransferase-like (Major domain)"/>
    <property type="match status" value="1"/>
</dbReference>
<dbReference type="KEGG" id="sbf:JCM31447_29780"/>
<dbReference type="EC" id="1.4.4.2" evidence="4"/>
<dbReference type="PANTHER" id="PTHR42806:SF1">
    <property type="entry name" value="GLYCINE DEHYDROGENASE (DECARBOXYLATING)"/>
    <property type="match status" value="1"/>
</dbReference>
<dbReference type="InterPro" id="IPR015424">
    <property type="entry name" value="PyrdxlP-dep_Trfase"/>
</dbReference>
<feature type="domain" description="Glycine cleavage system P-protein N-terminal" evidence="5">
    <location>
        <begin position="4"/>
        <end position="447"/>
    </location>
</feature>
<evidence type="ECO:0000256" key="2">
    <source>
        <dbReference type="ARBA" id="ARBA00023002"/>
    </source>
</evidence>
<gene>
    <name evidence="4" type="primary">gcvPA</name>
    <name evidence="6" type="ORF">JCM31447_29780</name>
</gene>
<dbReference type="InterPro" id="IPR023010">
    <property type="entry name" value="GcvPA"/>
</dbReference>
<dbReference type="HAMAP" id="MF_00712">
    <property type="entry name" value="GcvPA"/>
    <property type="match status" value="1"/>
</dbReference>
<dbReference type="InterPro" id="IPR049315">
    <property type="entry name" value="GDC-P_N"/>
</dbReference>
<comment type="catalytic activity">
    <reaction evidence="3 4">
        <text>N(6)-[(R)-lipoyl]-L-lysyl-[glycine-cleavage complex H protein] + glycine + H(+) = N(6)-[(R)-S(8)-aminomethyldihydrolipoyl]-L-lysyl-[glycine-cleavage complex H protein] + CO2</text>
        <dbReference type="Rhea" id="RHEA:24304"/>
        <dbReference type="Rhea" id="RHEA-COMP:10494"/>
        <dbReference type="Rhea" id="RHEA-COMP:10495"/>
        <dbReference type="ChEBI" id="CHEBI:15378"/>
        <dbReference type="ChEBI" id="CHEBI:16526"/>
        <dbReference type="ChEBI" id="CHEBI:57305"/>
        <dbReference type="ChEBI" id="CHEBI:83099"/>
        <dbReference type="ChEBI" id="CHEBI:83143"/>
        <dbReference type="EC" id="1.4.4.2"/>
    </reaction>
</comment>
<dbReference type="PANTHER" id="PTHR42806">
    <property type="entry name" value="GLYCINE CLEAVAGE SYSTEM P-PROTEIN"/>
    <property type="match status" value="1"/>
</dbReference>
<dbReference type="GO" id="GO:0009116">
    <property type="term" value="P:nucleoside metabolic process"/>
    <property type="evidence" value="ECO:0007669"/>
    <property type="project" value="InterPro"/>
</dbReference>
<proteinExistence type="inferred from homology"/>
<dbReference type="PIRSF" id="PIRSF006815">
    <property type="entry name" value="GcvPA"/>
    <property type="match status" value="1"/>
</dbReference>
<evidence type="ECO:0000256" key="3">
    <source>
        <dbReference type="ARBA" id="ARBA00049026"/>
    </source>
</evidence>
<keyword evidence="7" id="KW-1185">Reference proteome</keyword>
<dbReference type="OrthoDB" id="9801272at2"/>
<dbReference type="AlphaFoldDB" id="A0A4V0P2V1"/>
<comment type="function">
    <text evidence="1 4">The glycine cleavage system catalyzes the degradation of glycine. The P protein binds the alpha-amino group of glycine through its pyridoxal phosphate cofactor; CO(2) is released and the remaining methylamine moiety is then transferred to the lipoamide cofactor of the H protein.</text>
</comment>
<dbReference type="EMBL" id="AP019368">
    <property type="protein sequence ID" value="BBH54507.1"/>
    <property type="molecule type" value="Genomic_DNA"/>
</dbReference>